<gene>
    <name evidence="2" type="ORF">AAHA92_21505</name>
</gene>
<proteinExistence type="predicted"/>
<dbReference type="AlphaFoldDB" id="A0ABD1GKN1"/>
<evidence type="ECO:0000313" key="3">
    <source>
        <dbReference type="Proteomes" id="UP001567538"/>
    </source>
</evidence>
<keyword evidence="3" id="KW-1185">Reference proteome</keyword>
<sequence>MRDNKSSSPSVEGEGADPPKKQVRRRLQTRKPYQENLLNMAEARREIVAALKLHRASMKQQQRPDFQPRRNPRIYASTTDCDFAQQNPPYVSSYPAPPPPLGDLENLDFALPRQALGLNLNLHDLITAPCSVYSASPPPQPDRRRDGFEFLEIGGEEEREEDIPFDEVMEFPTWLIANESCLELQHLDHQDFSQGSVLPCMEIEEIEGMDGDWLA</sequence>
<dbReference type="EMBL" id="JBEAFC010000008">
    <property type="protein sequence ID" value="KAL1544684.1"/>
    <property type="molecule type" value="Genomic_DNA"/>
</dbReference>
<evidence type="ECO:0000256" key="1">
    <source>
        <dbReference type="SAM" id="MobiDB-lite"/>
    </source>
</evidence>
<evidence type="ECO:0000313" key="2">
    <source>
        <dbReference type="EMBL" id="KAL1544684.1"/>
    </source>
</evidence>
<feature type="region of interest" description="Disordered" evidence="1">
    <location>
        <begin position="1"/>
        <end position="35"/>
    </location>
</feature>
<protein>
    <submittedName>
        <fullName evidence="2">Uncharacterized protein</fullName>
    </submittedName>
</protein>
<dbReference type="PANTHER" id="PTHR37256">
    <property type="entry name" value="E1A-BINDING PROTEIN P400-LIKE"/>
    <property type="match status" value="1"/>
</dbReference>
<reference evidence="2 3" key="1">
    <citation type="submission" date="2024-06" db="EMBL/GenBank/DDBJ databases">
        <title>A chromosome level genome sequence of Diviner's sage (Salvia divinorum).</title>
        <authorList>
            <person name="Ford S.A."/>
            <person name="Ro D.-K."/>
            <person name="Ness R.W."/>
            <person name="Phillips M.A."/>
        </authorList>
    </citation>
    <scope>NUCLEOTIDE SEQUENCE [LARGE SCALE GENOMIC DNA]</scope>
    <source>
        <strain evidence="2">SAF-2024a</strain>
        <tissue evidence="2">Leaf</tissue>
    </source>
</reference>
<name>A0ABD1GKN1_SALDI</name>
<dbReference type="PANTHER" id="PTHR37256:SF1">
    <property type="entry name" value="MYB-LIKE PROTEIN A"/>
    <property type="match status" value="1"/>
</dbReference>
<accession>A0ABD1GKN1</accession>
<dbReference type="Proteomes" id="UP001567538">
    <property type="component" value="Unassembled WGS sequence"/>
</dbReference>
<organism evidence="2 3">
    <name type="scientific">Salvia divinorum</name>
    <name type="common">Maria pastora</name>
    <name type="synonym">Diviner's sage</name>
    <dbReference type="NCBI Taxonomy" id="28513"/>
    <lineage>
        <taxon>Eukaryota</taxon>
        <taxon>Viridiplantae</taxon>
        <taxon>Streptophyta</taxon>
        <taxon>Embryophyta</taxon>
        <taxon>Tracheophyta</taxon>
        <taxon>Spermatophyta</taxon>
        <taxon>Magnoliopsida</taxon>
        <taxon>eudicotyledons</taxon>
        <taxon>Gunneridae</taxon>
        <taxon>Pentapetalae</taxon>
        <taxon>asterids</taxon>
        <taxon>lamiids</taxon>
        <taxon>Lamiales</taxon>
        <taxon>Lamiaceae</taxon>
        <taxon>Nepetoideae</taxon>
        <taxon>Mentheae</taxon>
        <taxon>Salviinae</taxon>
        <taxon>Salvia</taxon>
        <taxon>Salvia subgen. Calosphace</taxon>
    </lineage>
</organism>
<comment type="caution">
    <text evidence="2">The sequence shown here is derived from an EMBL/GenBank/DDBJ whole genome shotgun (WGS) entry which is preliminary data.</text>
</comment>
<feature type="compositionally biased region" description="Polar residues" evidence="1">
    <location>
        <begin position="1"/>
        <end position="10"/>
    </location>
</feature>